<keyword evidence="6 11" id="KW-0547">Nucleotide-binding</keyword>
<dbReference type="Pfam" id="PF12474">
    <property type="entry name" value="PKK"/>
    <property type="match status" value="2"/>
</dbReference>
<sequence length="1186" mass="135335">MAFLLKLFRLGLEKKKVRHYENVKRDVNPEDVWTVLGELGDGAFGKVFKAQNRVTGVLAAAKVIDTQGEEELEDYMVEIDILAGCDHPNIVKLLDALYWDGRLWILIEFCPGGAVDAAMLELEKGLTEEQIRVACRQILLALQYLHSHKIIHRDLKAGNVLLTLEGDVKLADFGVSAKNARTLQRRASFLGTPYWMAPEVVQCETSKENPYNYKADIWSLGITLIEMAEMEPPYHELNPMRVLLKISKSHPPTLCYPKRWSEEFKDFLRKSLERNPEARWSAIQLLQHPFVAEVSEKRPLRELIAEARAEVMEEVEEEEEEEGHVLKGNIRPRGPGQPAPQRAPADPGLPWGERDQLQQKNCIAKSVLEGIQTSTGGLSITESWRHVWPKGSGTCVNQGSSGVRLQTENCLPAAEVRAIAEQTPCESEKEQLPKELAQSDENQQEPEPSSVTNETEGDVENTNENIKVGSAALEEQQEPHCMGEAETVGNRFSKETEVLSKEERGKTEEEIPDYRRGPVNEDPQSGVDTSPKEIMGPAREETERVPVKQVVEEYFNGDQSAEVDTSSQEILGPAKERAQEGNTTLGYLNLEAENSVVDISPEESLVPAKAHSGEKMKDTIDSSRGGPLHVVEDRNHKAEGGVHGRETAKEERRPPGEDLAEAAPDSEGASGAGKEEISAPLGNGAVPEPQRAPAEHPKVQKRVSFGEEPLEQAADRGAMRDGKDPSGLLPIPERRWEWSHRHSGKGLPNDGGWLALGCPSAPGSLASCGQAYLSEPVALRRTVRKTRKFVVDGKEISVTTSKTISKVDMKDEKMRSERRQELHELRLLQKEEQRAQSHLEQKLHQQREQMFRHIEQEMMSKKQYYDQEVESLERQHRQARERQEHEFTTRLRDEAKRLKALQEKDYGKKLPALRGNRREVPACREPTVSSLLRTLQTGCPGPASCDSNWQEQRFLQQQQEELNLALQRIVQEHKKKVTSIEWECVSKIHSLKRARESVVWSVEQGHLQEKYHLFKQQVKEQYSLQQQQLNKRQEQETERMTRFHQRLLAELRQQQAHQQVQLLKTQRGEAKLRLAMFKESLKIQEVMGAEQRDRTKQFLQQEEPRQRAEVQRQQQQHKQQLQDLQQHLAESLSELEQLQREKLRLLVEQEKKQLKGLDEEHTMELSEWKQRLAARKEMLEEELAHR</sequence>
<dbReference type="InterPro" id="IPR000719">
    <property type="entry name" value="Prot_kinase_dom"/>
</dbReference>
<keyword evidence="4" id="KW-0597">Phosphoprotein</keyword>
<feature type="compositionally biased region" description="Basic and acidic residues" evidence="13">
    <location>
        <begin position="492"/>
        <end position="519"/>
    </location>
</feature>
<dbReference type="GO" id="GO:0004674">
    <property type="term" value="F:protein serine/threonine kinase activity"/>
    <property type="evidence" value="ECO:0007669"/>
    <property type="project" value="UniProtKB-KW"/>
</dbReference>
<dbReference type="InterPro" id="IPR017441">
    <property type="entry name" value="Protein_kinase_ATP_BS"/>
</dbReference>
<proteinExistence type="inferred from homology"/>
<evidence type="ECO:0000256" key="12">
    <source>
        <dbReference type="SAM" id="Coils"/>
    </source>
</evidence>
<dbReference type="PROSITE" id="PS50151">
    <property type="entry name" value="UVR"/>
    <property type="match status" value="1"/>
</dbReference>
<dbReference type="Gene3D" id="3.30.200.20">
    <property type="entry name" value="Phosphorylase Kinase, domain 1"/>
    <property type="match status" value="1"/>
</dbReference>
<dbReference type="Proteomes" id="UP000007267">
    <property type="component" value="Unassembled WGS sequence"/>
</dbReference>
<feature type="coiled-coil region" evidence="12">
    <location>
        <begin position="1107"/>
        <end position="1160"/>
    </location>
</feature>
<dbReference type="InterPro" id="IPR011009">
    <property type="entry name" value="Kinase-like_dom_sf"/>
</dbReference>
<keyword evidence="5" id="KW-0808">Transferase</keyword>
<evidence type="ECO:0000256" key="3">
    <source>
        <dbReference type="ARBA" id="ARBA00022527"/>
    </source>
</evidence>
<evidence type="ECO:0000256" key="9">
    <source>
        <dbReference type="ARBA" id="ARBA00047899"/>
    </source>
</evidence>
<name>K7G6S8_PELSI</name>
<feature type="region of interest" description="Disordered" evidence="13">
    <location>
        <begin position="607"/>
        <end position="734"/>
    </location>
</feature>
<dbReference type="SMART" id="SM00220">
    <property type="entry name" value="S_TKc"/>
    <property type="match status" value="1"/>
</dbReference>
<evidence type="ECO:0000256" key="6">
    <source>
        <dbReference type="ARBA" id="ARBA00022741"/>
    </source>
</evidence>
<feature type="compositionally biased region" description="Polar residues" evidence="13">
    <location>
        <begin position="439"/>
        <end position="454"/>
    </location>
</feature>
<dbReference type="STRING" id="13735.ENSPSIP00000015989"/>
<comment type="similarity">
    <text evidence="1">Belongs to the protein kinase superfamily. STE Ser/Thr protein kinase family. STE20 subfamily.</text>
</comment>
<dbReference type="HOGENOM" id="CLU_001965_3_0_1"/>
<dbReference type="PANTHER" id="PTHR46538">
    <property type="entry name" value="PROTEIN KINASE DOMAIN-CONTAINING PROTEIN"/>
    <property type="match status" value="1"/>
</dbReference>
<feature type="region of interest" description="Disordered" evidence="13">
    <location>
        <begin position="314"/>
        <end position="353"/>
    </location>
</feature>
<evidence type="ECO:0000256" key="10">
    <source>
        <dbReference type="ARBA" id="ARBA00048679"/>
    </source>
</evidence>
<dbReference type="Pfam" id="PF00069">
    <property type="entry name" value="Pkinase"/>
    <property type="match status" value="1"/>
</dbReference>
<reference evidence="17" key="2">
    <citation type="journal article" date="2013" name="Nat. Genet.">
        <title>The draft genomes of soft-shell turtle and green sea turtle yield insights into the development and evolution of the turtle-specific body plan.</title>
        <authorList>
            <person name="Wang Z."/>
            <person name="Pascual-Anaya J."/>
            <person name="Zadissa A."/>
            <person name="Li W."/>
            <person name="Niimura Y."/>
            <person name="Huang Z."/>
            <person name="Li C."/>
            <person name="White S."/>
            <person name="Xiong Z."/>
            <person name="Fang D."/>
            <person name="Wang B."/>
            <person name="Ming Y."/>
            <person name="Chen Y."/>
            <person name="Zheng Y."/>
            <person name="Kuraku S."/>
            <person name="Pignatelli M."/>
            <person name="Herrero J."/>
            <person name="Beal K."/>
            <person name="Nozawa M."/>
            <person name="Li Q."/>
            <person name="Wang J."/>
            <person name="Zhang H."/>
            <person name="Yu L."/>
            <person name="Shigenobu S."/>
            <person name="Wang J."/>
            <person name="Liu J."/>
            <person name="Flicek P."/>
            <person name="Searle S."/>
            <person name="Wang J."/>
            <person name="Kuratani S."/>
            <person name="Yin Y."/>
            <person name="Aken B."/>
            <person name="Zhang G."/>
            <person name="Irie N."/>
        </authorList>
    </citation>
    <scope>NUCLEOTIDE SEQUENCE [LARGE SCALE GENOMIC DNA]</scope>
    <source>
        <strain evidence="17">Daiwa-1</strain>
    </source>
</reference>
<evidence type="ECO:0000256" key="4">
    <source>
        <dbReference type="ARBA" id="ARBA00022553"/>
    </source>
</evidence>
<dbReference type="SUPFAM" id="SSF56112">
    <property type="entry name" value="Protein kinase-like (PK-like)"/>
    <property type="match status" value="1"/>
</dbReference>
<dbReference type="AlphaFoldDB" id="K7G6S8"/>
<dbReference type="InterPro" id="IPR008271">
    <property type="entry name" value="Ser/Thr_kinase_AS"/>
</dbReference>
<evidence type="ECO:0000256" key="7">
    <source>
        <dbReference type="ARBA" id="ARBA00022777"/>
    </source>
</evidence>
<dbReference type="OMA" id="KYIHTND"/>
<comment type="catalytic activity">
    <reaction evidence="10">
        <text>L-seryl-[protein] + ATP = O-phospho-L-seryl-[protein] + ADP + H(+)</text>
        <dbReference type="Rhea" id="RHEA:17989"/>
        <dbReference type="Rhea" id="RHEA-COMP:9863"/>
        <dbReference type="Rhea" id="RHEA-COMP:11604"/>
        <dbReference type="ChEBI" id="CHEBI:15378"/>
        <dbReference type="ChEBI" id="CHEBI:29999"/>
        <dbReference type="ChEBI" id="CHEBI:30616"/>
        <dbReference type="ChEBI" id="CHEBI:83421"/>
        <dbReference type="ChEBI" id="CHEBI:456216"/>
        <dbReference type="EC" id="2.7.11.1"/>
    </reaction>
</comment>
<dbReference type="GO" id="GO:0005524">
    <property type="term" value="F:ATP binding"/>
    <property type="evidence" value="ECO:0007669"/>
    <property type="project" value="UniProtKB-UniRule"/>
</dbReference>
<dbReference type="EC" id="2.7.11.1" evidence="2"/>
<reference evidence="16" key="3">
    <citation type="submission" date="2025-08" db="UniProtKB">
        <authorList>
            <consortium name="Ensembl"/>
        </authorList>
    </citation>
    <scope>IDENTIFICATION</scope>
</reference>
<organism evidence="16 17">
    <name type="scientific">Pelodiscus sinensis</name>
    <name type="common">Chinese softshell turtle</name>
    <name type="synonym">Trionyx sinensis</name>
    <dbReference type="NCBI Taxonomy" id="13735"/>
    <lineage>
        <taxon>Eukaryota</taxon>
        <taxon>Metazoa</taxon>
        <taxon>Chordata</taxon>
        <taxon>Craniata</taxon>
        <taxon>Vertebrata</taxon>
        <taxon>Euteleostomi</taxon>
        <taxon>Archelosauria</taxon>
        <taxon>Testudinata</taxon>
        <taxon>Testudines</taxon>
        <taxon>Cryptodira</taxon>
        <taxon>Trionychia</taxon>
        <taxon>Trionychidae</taxon>
        <taxon>Pelodiscus</taxon>
    </lineage>
</organism>
<evidence type="ECO:0000256" key="11">
    <source>
        <dbReference type="PROSITE-ProRule" id="PRU10141"/>
    </source>
</evidence>
<evidence type="ECO:0000256" key="1">
    <source>
        <dbReference type="ARBA" id="ARBA00008874"/>
    </source>
</evidence>
<evidence type="ECO:0000259" key="14">
    <source>
        <dbReference type="PROSITE" id="PS50011"/>
    </source>
</evidence>
<dbReference type="InterPro" id="IPR001943">
    <property type="entry name" value="UVR_dom"/>
</dbReference>
<evidence type="ECO:0000256" key="2">
    <source>
        <dbReference type="ARBA" id="ARBA00012513"/>
    </source>
</evidence>
<dbReference type="EMBL" id="AGCU01126596">
    <property type="status" value="NOT_ANNOTATED_CDS"/>
    <property type="molecule type" value="Genomic_DNA"/>
</dbReference>
<feature type="compositionally biased region" description="Low complexity" evidence="13">
    <location>
        <begin position="331"/>
        <end position="348"/>
    </location>
</feature>
<feature type="compositionally biased region" description="Basic and acidic residues" evidence="13">
    <location>
        <begin position="630"/>
        <end position="656"/>
    </location>
</feature>
<dbReference type="PROSITE" id="PS00108">
    <property type="entry name" value="PROTEIN_KINASE_ST"/>
    <property type="match status" value="1"/>
</dbReference>
<accession>K7G6S8</accession>
<feature type="binding site" evidence="11">
    <location>
        <position position="62"/>
    </location>
    <ligand>
        <name>ATP</name>
        <dbReference type="ChEBI" id="CHEBI:30616"/>
    </ligand>
</feature>
<keyword evidence="8 11" id="KW-0067">ATP-binding</keyword>
<evidence type="ECO:0000256" key="5">
    <source>
        <dbReference type="ARBA" id="ARBA00022679"/>
    </source>
</evidence>
<evidence type="ECO:0000256" key="13">
    <source>
        <dbReference type="SAM" id="MobiDB-lite"/>
    </source>
</evidence>
<dbReference type="PANTHER" id="PTHR46538:SF4">
    <property type="entry name" value="NON-SPECIFIC SERINE_THREONINE PROTEIN KINASE"/>
    <property type="match status" value="1"/>
</dbReference>
<feature type="coiled-coil region" evidence="12">
    <location>
        <begin position="828"/>
        <end position="882"/>
    </location>
</feature>
<reference evidence="17" key="1">
    <citation type="submission" date="2011-10" db="EMBL/GenBank/DDBJ databases">
        <authorList>
            <consortium name="Soft-shell Turtle Genome Consortium"/>
        </authorList>
    </citation>
    <scope>NUCLEOTIDE SEQUENCE [LARGE SCALE GENOMIC DNA]</scope>
    <source>
        <strain evidence="17">Daiwa-1</strain>
    </source>
</reference>
<dbReference type="PROSITE" id="PS50011">
    <property type="entry name" value="PROTEIN_KINASE_DOM"/>
    <property type="match status" value="1"/>
</dbReference>
<keyword evidence="3" id="KW-0723">Serine/threonine-protein kinase</keyword>
<protein>
    <recommendedName>
        <fullName evidence="2">non-specific serine/threonine protein kinase</fullName>
        <ecNumber evidence="2">2.7.11.1</ecNumber>
    </recommendedName>
</protein>
<feature type="compositionally biased region" description="Basic and acidic residues" evidence="13">
    <location>
        <begin position="713"/>
        <end position="724"/>
    </location>
</feature>
<dbReference type="FunFam" id="1.10.510.10:FF:000081">
    <property type="entry name" value="STE20-like serine/threonine-protein kinase"/>
    <property type="match status" value="1"/>
</dbReference>
<dbReference type="eggNOG" id="KOG0579">
    <property type="taxonomic scope" value="Eukaryota"/>
</dbReference>
<feature type="domain" description="UVR" evidence="15">
    <location>
        <begin position="866"/>
        <end position="901"/>
    </location>
</feature>
<dbReference type="InterPro" id="IPR022165">
    <property type="entry name" value="PKK"/>
</dbReference>
<evidence type="ECO:0000259" key="15">
    <source>
        <dbReference type="PROSITE" id="PS50151"/>
    </source>
</evidence>
<feature type="region of interest" description="Disordered" evidence="13">
    <location>
        <begin position="421"/>
        <end position="545"/>
    </location>
</feature>
<feature type="compositionally biased region" description="Basic and acidic residues" evidence="13">
    <location>
        <begin position="611"/>
        <end position="621"/>
    </location>
</feature>
<evidence type="ECO:0000256" key="8">
    <source>
        <dbReference type="ARBA" id="ARBA00022840"/>
    </source>
</evidence>
<feature type="domain" description="Protein kinase" evidence="14">
    <location>
        <begin position="33"/>
        <end position="291"/>
    </location>
</feature>
<dbReference type="EMBL" id="AGCU01126594">
    <property type="status" value="NOT_ANNOTATED_CDS"/>
    <property type="molecule type" value="Genomic_DNA"/>
</dbReference>
<dbReference type="Ensembl" id="ENSPSIT00000016064.1">
    <property type="protein sequence ID" value="ENSPSIP00000015989.1"/>
    <property type="gene ID" value="ENSPSIG00000014135.1"/>
</dbReference>
<keyword evidence="17" id="KW-1185">Reference proteome</keyword>
<dbReference type="PROSITE" id="PS00107">
    <property type="entry name" value="PROTEIN_KINASE_ATP"/>
    <property type="match status" value="1"/>
</dbReference>
<keyword evidence="12" id="KW-0175">Coiled coil</keyword>
<evidence type="ECO:0000313" key="17">
    <source>
        <dbReference type="Proteomes" id="UP000007267"/>
    </source>
</evidence>
<dbReference type="GeneTree" id="ENSGT00940000156818"/>
<dbReference type="InterPro" id="IPR051585">
    <property type="entry name" value="STE20_Ser/Thr_Kinases"/>
</dbReference>
<dbReference type="Gene3D" id="1.10.510.10">
    <property type="entry name" value="Transferase(Phosphotransferase) domain 1"/>
    <property type="match status" value="1"/>
</dbReference>
<evidence type="ECO:0000313" key="16">
    <source>
        <dbReference type="Ensembl" id="ENSPSIP00000015989.1"/>
    </source>
</evidence>
<keyword evidence="7" id="KW-0418">Kinase</keyword>
<dbReference type="EMBL" id="AGCU01126595">
    <property type="status" value="NOT_ANNOTATED_CDS"/>
    <property type="molecule type" value="Genomic_DNA"/>
</dbReference>
<reference evidence="16" key="4">
    <citation type="submission" date="2025-09" db="UniProtKB">
        <authorList>
            <consortium name="Ensembl"/>
        </authorList>
    </citation>
    <scope>IDENTIFICATION</scope>
</reference>
<comment type="catalytic activity">
    <reaction evidence="9">
        <text>L-threonyl-[protein] + ATP = O-phospho-L-threonyl-[protein] + ADP + H(+)</text>
        <dbReference type="Rhea" id="RHEA:46608"/>
        <dbReference type="Rhea" id="RHEA-COMP:11060"/>
        <dbReference type="Rhea" id="RHEA-COMP:11605"/>
        <dbReference type="ChEBI" id="CHEBI:15378"/>
        <dbReference type="ChEBI" id="CHEBI:30013"/>
        <dbReference type="ChEBI" id="CHEBI:30616"/>
        <dbReference type="ChEBI" id="CHEBI:61977"/>
        <dbReference type="ChEBI" id="CHEBI:456216"/>
        <dbReference type="EC" id="2.7.11.1"/>
    </reaction>
</comment>